<protein>
    <submittedName>
        <fullName evidence="1">Uncharacterized protein</fullName>
    </submittedName>
</protein>
<reference evidence="1" key="1">
    <citation type="submission" date="2020-04" db="EMBL/GenBank/DDBJ databases">
        <authorList>
            <person name="Chiriac C."/>
            <person name="Salcher M."/>
            <person name="Ghai R."/>
            <person name="Kavagutti S V."/>
        </authorList>
    </citation>
    <scope>NUCLEOTIDE SEQUENCE</scope>
</reference>
<dbReference type="EMBL" id="LR796598">
    <property type="protein sequence ID" value="CAB4153907.1"/>
    <property type="molecule type" value="Genomic_DNA"/>
</dbReference>
<gene>
    <name evidence="1" type="ORF">UFOVP634_35</name>
</gene>
<organism evidence="1">
    <name type="scientific">uncultured Caudovirales phage</name>
    <dbReference type="NCBI Taxonomy" id="2100421"/>
    <lineage>
        <taxon>Viruses</taxon>
        <taxon>Duplodnaviria</taxon>
        <taxon>Heunggongvirae</taxon>
        <taxon>Uroviricota</taxon>
        <taxon>Caudoviricetes</taxon>
        <taxon>Peduoviridae</taxon>
        <taxon>Maltschvirus</taxon>
        <taxon>Maltschvirus maltsch</taxon>
    </lineage>
</organism>
<evidence type="ECO:0000313" key="1">
    <source>
        <dbReference type="EMBL" id="CAB4153907.1"/>
    </source>
</evidence>
<proteinExistence type="predicted"/>
<name>A0A6J5N650_9CAUD</name>
<sequence>MNNEFNTVINYLKNLLIADPDINVVTHGTSNDIDMDKKTNYPLGHIQFLSFNPNYAMGVMSFTFDVYILNIRDTSKITSTDKWLRNDNELSNYNKAVAIANRLFYSLNDINANDIEVASQTNPEAISLQFLNMLDGCSFQLELSITNSYDPCDE</sequence>
<accession>A0A6J5N650</accession>